<protein>
    <recommendedName>
        <fullName evidence="4">Tetratricopeptide repeat protein</fullName>
    </recommendedName>
</protein>
<dbReference type="PROSITE" id="PS50005">
    <property type="entry name" value="TPR"/>
    <property type="match status" value="2"/>
</dbReference>
<sequence length="187" mass="21912">MAALIMTQTCKTRKEEASKLREEAALKFTERKLNKAKELYSQSLDLDPDHEASLFMLGKIDFYNRDFPSAEKNFEAVVDEDECHSAGSYWLYKIKGLKAEERKTAIEKLSGLAKKLPNRWEVVYTLGTMLEEEGRIAEAIQLYQEAVNEETKLSLIYMRLGRIYEKADMKKMAERYNKKMEQYKERQ</sequence>
<feature type="repeat" description="TPR" evidence="1">
    <location>
        <begin position="17"/>
        <end position="50"/>
    </location>
</feature>
<dbReference type="InterPro" id="IPR019734">
    <property type="entry name" value="TPR_rpt"/>
</dbReference>
<accession>A0ABN6KA29</accession>
<keyword evidence="3" id="KW-1185">Reference proteome</keyword>
<reference evidence="2 3" key="1">
    <citation type="submission" date="2021-08" db="EMBL/GenBank/DDBJ databases">
        <title>Complete genome sequence of Leptospira kobayashii strain E30.</title>
        <authorList>
            <person name="Nakao R."/>
            <person name="Nakamura S."/>
            <person name="Masuzawa T."/>
            <person name="Koizumi N."/>
        </authorList>
    </citation>
    <scope>NUCLEOTIDE SEQUENCE [LARGE SCALE GENOMIC DNA]</scope>
    <source>
        <strain evidence="2 3">E30</strain>
    </source>
</reference>
<dbReference type="InterPro" id="IPR011990">
    <property type="entry name" value="TPR-like_helical_dom_sf"/>
</dbReference>
<feature type="repeat" description="TPR" evidence="1">
    <location>
        <begin position="120"/>
        <end position="153"/>
    </location>
</feature>
<evidence type="ECO:0000256" key="1">
    <source>
        <dbReference type="PROSITE-ProRule" id="PRU00339"/>
    </source>
</evidence>
<keyword evidence="1" id="KW-0802">TPR repeat</keyword>
<dbReference type="Pfam" id="PF13432">
    <property type="entry name" value="TPR_16"/>
    <property type="match status" value="1"/>
</dbReference>
<dbReference type="SUPFAM" id="SSF48452">
    <property type="entry name" value="TPR-like"/>
    <property type="match status" value="1"/>
</dbReference>
<evidence type="ECO:0008006" key="4">
    <source>
        <dbReference type="Google" id="ProtNLM"/>
    </source>
</evidence>
<dbReference type="Gene3D" id="1.25.40.10">
    <property type="entry name" value="Tetratricopeptide repeat domain"/>
    <property type="match status" value="2"/>
</dbReference>
<gene>
    <name evidence="2" type="ORF">LPTSP3_g07570</name>
</gene>
<evidence type="ECO:0000313" key="2">
    <source>
        <dbReference type="EMBL" id="BDA77827.1"/>
    </source>
</evidence>
<dbReference type="PANTHER" id="PTHR44117">
    <property type="entry name" value="INTRAFLAGELLAR TRANSPORT PROTEIN 88 HOMOLOG"/>
    <property type="match status" value="1"/>
</dbReference>
<evidence type="ECO:0000313" key="3">
    <source>
        <dbReference type="Proteomes" id="UP000245263"/>
    </source>
</evidence>
<name>A0ABN6KA29_9LEPT</name>
<dbReference type="PANTHER" id="PTHR44117:SF1">
    <property type="entry name" value="INTRAFLAGELLAR TRANSPORT PROTEIN 88 HOMOLOG"/>
    <property type="match status" value="1"/>
</dbReference>
<organism evidence="2 3">
    <name type="scientific">Leptospira kobayashii</name>
    <dbReference type="NCBI Taxonomy" id="1917830"/>
    <lineage>
        <taxon>Bacteria</taxon>
        <taxon>Pseudomonadati</taxon>
        <taxon>Spirochaetota</taxon>
        <taxon>Spirochaetia</taxon>
        <taxon>Leptospirales</taxon>
        <taxon>Leptospiraceae</taxon>
        <taxon>Leptospira</taxon>
    </lineage>
</organism>
<dbReference type="EMBL" id="AP025028">
    <property type="protein sequence ID" value="BDA77827.1"/>
    <property type="molecule type" value="Genomic_DNA"/>
</dbReference>
<dbReference type="Proteomes" id="UP000245263">
    <property type="component" value="Chromosome 1"/>
</dbReference>
<proteinExistence type="predicted"/>
<dbReference type="SMART" id="SM00028">
    <property type="entry name" value="TPR"/>
    <property type="match status" value="3"/>
</dbReference>